<keyword evidence="2" id="KW-1185">Reference proteome</keyword>
<organism evidence="1 2">
    <name type="scientific">Protopolystoma xenopodis</name>
    <dbReference type="NCBI Taxonomy" id="117903"/>
    <lineage>
        <taxon>Eukaryota</taxon>
        <taxon>Metazoa</taxon>
        <taxon>Spiralia</taxon>
        <taxon>Lophotrochozoa</taxon>
        <taxon>Platyhelminthes</taxon>
        <taxon>Monogenea</taxon>
        <taxon>Polyopisthocotylea</taxon>
        <taxon>Polystomatidea</taxon>
        <taxon>Polystomatidae</taxon>
        <taxon>Protopolystoma</taxon>
    </lineage>
</organism>
<dbReference type="AlphaFoldDB" id="A0A3S5B4S0"/>
<name>A0A3S5B4S0_9PLAT</name>
<gene>
    <name evidence="1" type="ORF">PXEA_LOCUS33807</name>
</gene>
<protein>
    <submittedName>
        <fullName evidence="1">Uncharacterized protein</fullName>
    </submittedName>
</protein>
<evidence type="ECO:0000313" key="1">
    <source>
        <dbReference type="EMBL" id="VEL40367.1"/>
    </source>
</evidence>
<dbReference type="EMBL" id="CAAALY010264629">
    <property type="protein sequence ID" value="VEL40367.1"/>
    <property type="molecule type" value="Genomic_DNA"/>
</dbReference>
<accession>A0A3S5B4S0</accession>
<reference evidence="1" key="1">
    <citation type="submission" date="2018-11" db="EMBL/GenBank/DDBJ databases">
        <authorList>
            <consortium name="Pathogen Informatics"/>
        </authorList>
    </citation>
    <scope>NUCLEOTIDE SEQUENCE</scope>
</reference>
<evidence type="ECO:0000313" key="2">
    <source>
        <dbReference type="Proteomes" id="UP000784294"/>
    </source>
</evidence>
<comment type="caution">
    <text evidence="1">The sequence shown here is derived from an EMBL/GenBank/DDBJ whole genome shotgun (WGS) entry which is preliminary data.</text>
</comment>
<proteinExistence type="predicted"/>
<dbReference type="Proteomes" id="UP000784294">
    <property type="component" value="Unassembled WGS sequence"/>
</dbReference>
<sequence length="173" mass="19263">MDSQEDYEECPTRSDMMSISSNPLVNFDSNNFDTLFSYIPSEVFSSSSSKRCGTTNAQLIFPSFTALVDVIEPVLVDKAVTPIQSSSTALKGHSLQRQDVECMPYRHIPSLKSDIPVTNSALSSQVCAARILLCAPWPWILLVSQLVQQRLLLQTHHLPVLNCSELLDDVRFS</sequence>